<evidence type="ECO:0000313" key="1">
    <source>
        <dbReference type="EMBL" id="KAJ8284340.1"/>
    </source>
</evidence>
<dbReference type="AlphaFoldDB" id="A0A9Q1I781"/>
<dbReference type="Proteomes" id="UP001152803">
    <property type="component" value="Unassembled WGS sequence"/>
</dbReference>
<dbReference type="EMBL" id="JAFJMO010000002">
    <property type="protein sequence ID" value="KAJ8284340.1"/>
    <property type="molecule type" value="Genomic_DNA"/>
</dbReference>
<reference evidence="1" key="1">
    <citation type="journal article" date="2023" name="Science">
        <title>Genome structures resolve the early diversification of teleost fishes.</title>
        <authorList>
            <person name="Parey E."/>
            <person name="Louis A."/>
            <person name="Montfort J."/>
            <person name="Bouchez O."/>
            <person name="Roques C."/>
            <person name="Iampietro C."/>
            <person name="Lluch J."/>
            <person name="Castinel A."/>
            <person name="Donnadieu C."/>
            <person name="Desvignes T."/>
            <person name="Floi Bucao C."/>
            <person name="Jouanno E."/>
            <person name="Wen M."/>
            <person name="Mejri S."/>
            <person name="Dirks R."/>
            <person name="Jansen H."/>
            <person name="Henkel C."/>
            <person name="Chen W.J."/>
            <person name="Zahm M."/>
            <person name="Cabau C."/>
            <person name="Klopp C."/>
            <person name="Thompson A.W."/>
            <person name="Robinson-Rechavi M."/>
            <person name="Braasch I."/>
            <person name="Lecointre G."/>
            <person name="Bobe J."/>
            <person name="Postlethwait J.H."/>
            <person name="Berthelot C."/>
            <person name="Roest Crollius H."/>
            <person name="Guiguen Y."/>
        </authorList>
    </citation>
    <scope>NUCLEOTIDE SEQUENCE</scope>
    <source>
        <strain evidence="1">Concon-B</strain>
    </source>
</reference>
<evidence type="ECO:0000313" key="2">
    <source>
        <dbReference type="Proteomes" id="UP001152803"/>
    </source>
</evidence>
<proteinExistence type="predicted"/>
<name>A0A9Q1I781_CONCO</name>
<dbReference type="OrthoDB" id="10465366at2759"/>
<comment type="caution">
    <text evidence="1">The sequence shown here is derived from an EMBL/GenBank/DDBJ whole genome shotgun (WGS) entry which is preliminary data.</text>
</comment>
<protein>
    <submittedName>
        <fullName evidence="1">Uncharacterized protein</fullName>
    </submittedName>
</protein>
<sequence>MPFHNFKKGCLTVQHSEFIYLRRIRSSGYALWTPAPARSAQEHDSGENNGSIHLTIEIRVHQCTLFAVSQDAGCTTLCRRQCFPL</sequence>
<organism evidence="1 2">
    <name type="scientific">Conger conger</name>
    <name type="common">Conger eel</name>
    <name type="synonym">Muraena conger</name>
    <dbReference type="NCBI Taxonomy" id="82655"/>
    <lineage>
        <taxon>Eukaryota</taxon>
        <taxon>Metazoa</taxon>
        <taxon>Chordata</taxon>
        <taxon>Craniata</taxon>
        <taxon>Vertebrata</taxon>
        <taxon>Euteleostomi</taxon>
        <taxon>Actinopterygii</taxon>
        <taxon>Neopterygii</taxon>
        <taxon>Teleostei</taxon>
        <taxon>Anguilliformes</taxon>
        <taxon>Congridae</taxon>
        <taxon>Conger</taxon>
    </lineage>
</organism>
<accession>A0A9Q1I781</accession>
<keyword evidence="2" id="KW-1185">Reference proteome</keyword>
<gene>
    <name evidence="1" type="ORF">COCON_G00031900</name>
</gene>